<keyword evidence="1" id="KW-0812">Transmembrane</keyword>
<feature type="transmembrane region" description="Helical" evidence="1">
    <location>
        <begin position="6"/>
        <end position="23"/>
    </location>
</feature>
<dbReference type="RefSeq" id="WP_244288686.1">
    <property type="nucleotide sequence ID" value="NZ_JAMQPS010000003.1"/>
</dbReference>
<feature type="transmembrane region" description="Helical" evidence="1">
    <location>
        <begin position="125"/>
        <end position="143"/>
    </location>
</feature>
<proteinExistence type="predicted"/>
<comment type="caution">
    <text evidence="2">The sequence shown here is derived from an EMBL/GenBank/DDBJ whole genome shotgun (WGS) entry which is preliminary data.</text>
</comment>
<feature type="transmembrane region" description="Helical" evidence="1">
    <location>
        <begin position="35"/>
        <end position="53"/>
    </location>
</feature>
<accession>A0AAW5V6P5</accession>
<feature type="transmembrane region" description="Helical" evidence="1">
    <location>
        <begin position="329"/>
        <end position="355"/>
    </location>
</feature>
<dbReference type="Proteomes" id="UP001209694">
    <property type="component" value="Unassembled WGS sequence"/>
</dbReference>
<evidence type="ECO:0000313" key="3">
    <source>
        <dbReference type="Proteomes" id="UP001209694"/>
    </source>
</evidence>
<sequence>MIDWFYFSATIVVTAFFLKVVTLPNQFFKIHIKSLFLIGLGFRILCLFLNPIWEDDWARYLWEGQLIRNLISPYEVSPSQFFSVDSIDSFSSEILSTINHPDWTTIYSPFVLFYFSLFTYGKSTFLLKTSYFILETITFWYFNRSHWKKPILLFWLYPIYTKEVYANMHFEVLVISFFWMYWYFLKNKKYKQSGIVFGLLLHTKLLAVIYGIFLVPYLFIQKKKRFLNQSLSFLFSFLIGFFSFYLLYLLVFPKITDFGIINLQRFGDSFTFNQIYEPIWRFCFSINLRSVPFFFQFLLLYIYLYLLIPQNNRNRRFFLLCRKYHFVFYLGYFLLTLLPVYNPWYFLILIPLITISRSQSVIPWILISVLQFSYLTNIRLQIPFQFFYEISDQILLLQALISIICLFYYFYQIFILLYNLSNISNMTKKG</sequence>
<feature type="transmembrane region" description="Helical" evidence="1">
    <location>
        <begin position="196"/>
        <end position="219"/>
    </location>
</feature>
<reference evidence="2" key="1">
    <citation type="submission" date="2022-06" db="EMBL/GenBank/DDBJ databases">
        <title>Leptospira isolates from biofilms formed at urban environments.</title>
        <authorList>
            <person name="Ribeiro P.S."/>
            <person name="Sousa T."/>
            <person name="Carvalho N."/>
            <person name="Aburjaile F."/>
            <person name="Neves F."/>
            <person name="Oliveira D."/>
            <person name="Blanco L."/>
            <person name="Lima J."/>
            <person name="Costa F."/>
            <person name="Brenig B."/>
            <person name="Soares S."/>
            <person name="Ramos R."/>
            <person name="Goes-Neto A."/>
            <person name="Matiuzzi M."/>
            <person name="Azevedo V."/>
            <person name="Ristow P."/>
        </authorList>
    </citation>
    <scope>NUCLEOTIDE SEQUENCE</scope>
    <source>
        <strain evidence="2">VSF7</strain>
    </source>
</reference>
<feature type="transmembrane region" description="Helical" evidence="1">
    <location>
        <begin position="394"/>
        <end position="418"/>
    </location>
</feature>
<feature type="transmembrane region" description="Helical" evidence="1">
    <location>
        <begin position="231"/>
        <end position="251"/>
    </location>
</feature>
<evidence type="ECO:0000256" key="1">
    <source>
        <dbReference type="SAM" id="Phobius"/>
    </source>
</evidence>
<feature type="transmembrane region" description="Helical" evidence="1">
    <location>
        <begin position="290"/>
        <end position="308"/>
    </location>
</feature>
<evidence type="ECO:0008006" key="4">
    <source>
        <dbReference type="Google" id="ProtNLM"/>
    </source>
</evidence>
<gene>
    <name evidence="2" type="ORF">ND810_13125</name>
</gene>
<keyword evidence="1" id="KW-1133">Transmembrane helix</keyword>
<evidence type="ECO:0000313" key="2">
    <source>
        <dbReference type="EMBL" id="MCW7516105.1"/>
    </source>
</evidence>
<name>A0AAW5V6P5_9LEPT</name>
<protein>
    <recommendedName>
        <fullName evidence="4">Dolichyl-phosphate-mannose--protein mannosyltransferase</fullName>
    </recommendedName>
</protein>
<organism evidence="2 3">
    <name type="scientific">Leptospira levettii</name>
    <dbReference type="NCBI Taxonomy" id="2023178"/>
    <lineage>
        <taxon>Bacteria</taxon>
        <taxon>Pseudomonadati</taxon>
        <taxon>Spirochaetota</taxon>
        <taxon>Spirochaetia</taxon>
        <taxon>Leptospirales</taxon>
        <taxon>Leptospiraceae</taxon>
        <taxon>Leptospira</taxon>
    </lineage>
</organism>
<feature type="transmembrane region" description="Helical" evidence="1">
    <location>
        <begin position="361"/>
        <end position="382"/>
    </location>
</feature>
<dbReference type="EMBL" id="JAMQQD010000004">
    <property type="protein sequence ID" value="MCW7516105.1"/>
    <property type="molecule type" value="Genomic_DNA"/>
</dbReference>
<keyword evidence="1" id="KW-0472">Membrane</keyword>
<feature type="transmembrane region" description="Helical" evidence="1">
    <location>
        <begin position="164"/>
        <end position="184"/>
    </location>
</feature>
<dbReference type="AlphaFoldDB" id="A0AAW5V6P5"/>